<reference evidence="2 3" key="1">
    <citation type="submission" date="2016-06" db="EMBL/GenBank/DDBJ databases">
        <authorList>
            <person name="Kjaerup R.B."/>
            <person name="Dalgaard T.S."/>
            <person name="Juul-Madsen H.R."/>
        </authorList>
    </citation>
    <scope>NUCLEOTIDE SEQUENCE [LARGE SCALE GENOMIC DNA]</scope>
    <source>
        <strain evidence="2 3">DSM 44871</strain>
    </source>
</reference>
<dbReference type="AlphaFoldDB" id="A0A1C4UUG1"/>
<protein>
    <submittedName>
        <fullName evidence="2">Uncharacterized protein</fullName>
    </submittedName>
</protein>
<evidence type="ECO:0000256" key="1">
    <source>
        <dbReference type="SAM" id="Phobius"/>
    </source>
</evidence>
<evidence type="ECO:0000313" key="3">
    <source>
        <dbReference type="Proteomes" id="UP000198864"/>
    </source>
</evidence>
<evidence type="ECO:0000313" key="2">
    <source>
        <dbReference type="EMBL" id="SCE75309.1"/>
    </source>
</evidence>
<sequence length="229" mass="24431">MTGSPRSTLCLKVVCVDPDDDSPPTDAAAALRLIQDQRSATARRLDPDARLLYWPWGVAWLVGFGLFFLRFPPGDRALVALPSWLPLTVLFVLLVAAGATQAVVSVRAYGQVTGDSARRGQWYGYAWALGSVSVYAGLGRISEHLPHDLAALLWSATAVGLTGALHMAGGAVWLDQDLFRLGVWISVINLVGAFAGPGWHPLVVAVAGGGGMLVAGALARRRQRQRQQP</sequence>
<accession>A0A1C4UUG1</accession>
<dbReference type="Proteomes" id="UP000198864">
    <property type="component" value="Unassembled WGS sequence"/>
</dbReference>
<dbReference type="EMBL" id="FMCR01000001">
    <property type="protein sequence ID" value="SCE75309.1"/>
    <property type="molecule type" value="Genomic_DNA"/>
</dbReference>
<name>A0A1C4UUG1_9ACTN</name>
<feature type="transmembrane region" description="Helical" evidence="1">
    <location>
        <begin position="83"/>
        <end position="110"/>
    </location>
</feature>
<keyword evidence="1" id="KW-0472">Membrane</keyword>
<dbReference type="STRING" id="285676.GA0070561_1371"/>
<keyword evidence="1" id="KW-0812">Transmembrane</keyword>
<gene>
    <name evidence="2" type="ORF">GA0070561_1371</name>
</gene>
<keyword evidence="1" id="KW-1133">Transmembrane helix</keyword>
<feature type="transmembrane region" description="Helical" evidence="1">
    <location>
        <begin position="151"/>
        <end position="173"/>
    </location>
</feature>
<feature type="transmembrane region" description="Helical" evidence="1">
    <location>
        <begin position="122"/>
        <end position="139"/>
    </location>
</feature>
<feature type="transmembrane region" description="Helical" evidence="1">
    <location>
        <begin position="178"/>
        <end position="196"/>
    </location>
</feature>
<feature type="transmembrane region" description="Helical" evidence="1">
    <location>
        <begin position="51"/>
        <end position="71"/>
    </location>
</feature>
<feature type="transmembrane region" description="Helical" evidence="1">
    <location>
        <begin position="202"/>
        <end position="219"/>
    </location>
</feature>
<organism evidence="2 3">
    <name type="scientific">Micromonospora saelicesensis</name>
    <dbReference type="NCBI Taxonomy" id="285676"/>
    <lineage>
        <taxon>Bacteria</taxon>
        <taxon>Bacillati</taxon>
        <taxon>Actinomycetota</taxon>
        <taxon>Actinomycetes</taxon>
        <taxon>Micromonosporales</taxon>
        <taxon>Micromonosporaceae</taxon>
        <taxon>Micromonospora</taxon>
    </lineage>
</organism>
<proteinExistence type="predicted"/>